<evidence type="ECO:0000313" key="4">
    <source>
        <dbReference type="EMBL" id="RKP46177.1"/>
    </source>
</evidence>
<dbReference type="Proteomes" id="UP000270342">
    <property type="component" value="Unassembled WGS sequence"/>
</dbReference>
<dbReference type="AlphaFoldDB" id="A0A494X658"/>
<dbReference type="Pfam" id="PF25838">
    <property type="entry name" value="Apionate_lact_M"/>
    <property type="match status" value="1"/>
</dbReference>
<organism evidence="4 5">
    <name type="scientific">Pararobbsia silviterrae</name>
    <dbReference type="NCBI Taxonomy" id="1792498"/>
    <lineage>
        <taxon>Bacteria</taxon>
        <taxon>Pseudomonadati</taxon>
        <taxon>Pseudomonadota</taxon>
        <taxon>Betaproteobacteria</taxon>
        <taxon>Burkholderiales</taxon>
        <taxon>Burkholderiaceae</taxon>
        <taxon>Pararobbsia</taxon>
    </lineage>
</organism>
<keyword evidence="5" id="KW-1185">Reference proteome</keyword>
<comment type="caution">
    <text evidence="4">The sequence shown here is derived from an EMBL/GenBank/DDBJ whole genome shotgun (WGS) entry which is preliminary data.</text>
</comment>
<dbReference type="InterPro" id="IPR058787">
    <property type="entry name" value="ApnL_M"/>
</dbReference>
<sequence length="653" mass="70583">MSRTVLLTGTHEIEPVYRQFRAGSLSASFGQGQLKDVRWRGVEIIRGLSFLVRTPGWGTPSPDISALEIDETDAQFTIRYRATYRNDNEIVAADITFSGAGEGRLHADVTIRPQTDFTTNRSGFVVLHPLEGFAGTNVRVEHADGSRVERLIDAAISPGQPVFDIRAITHTPRSGIEIETRFEGDVFEMEDHRNWSDASFKTYSRPIGLPYPYRLEAGTSLTQSVRIGVTEHSEASIAYASDTHGDIRVSVGERVPHVLPRILVALDSRSAADAIDHAERLAKLGAIEYLYRHDPGLGNGVHAIEALDALVRASGHPFSAELILALPDQADREIAGFAAQLERAGLAPRTVAAFPASDRQSFQPGEARPPVPSDHEIAASLRRWFPDSAIAGGSPAFFTELNRKRPPLSVFDVIAHATTPTVHASDDGSVMQTLESLPHILRSGRTLAGDAAYRIGPIGIGARLNPYGAGPTANPSQIRVGLADADPRQRAMFAAAWHLGYAAAIMPFDIDSLALAGPVGPFGVLSLAQGYARAWWDTVPDGAAYPLYHVVADLAEGTGRLALNVRVSDRRVAALGFEHARGRTLLLANLSAEPVSVTLDGLRDARIRWLDAQHAPDAALAPEHYRGSAESLGVEGHVLLDAYAYVRIDEVEP</sequence>
<dbReference type="Pfam" id="PF25837">
    <property type="entry name" value="Apionate_lact_N"/>
    <property type="match status" value="1"/>
</dbReference>
<proteinExistence type="predicted"/>
<evidence type="ECO:0000313" key="5">
    <source>
        <dbReference type="Proteomes" id="UP000270342"/>
    </source>
</evidence>
<dbReference type="InterPro" id="IPR058789">
    <property type="entry name" value="ApnL_C"/>
</dbReference>
<feature type="domain" description="D-apionate lactonase TIM barrel" evidence="2">
    <location>
        <begin position="263"/>
        <end position="558"/>
    </location>
</feature>
<dbReference type="Pfam" id="PF25839">
    <property type="entry name" value="Apionate_lact_C"/>
    <property type="match status" value="1"/>
</dbReference>
<evidence type="ECO:0000259" key="1">
    <source>
        <dbReference type="Pfam" id="PF25837"/>
    </source>
</evidence>
<gene>
    <name evidence="4" type="ORF">D7S86_24980</name>
</gene>
<evidence type="ECO:0000259" key="2">
    <source>
        <dbReference type="Pfam" id="PF25838"/>
    </source>
</evidence>
<protein>
    <submittedName>
        <fullName evidence="4">Uncharacterized protein</fullName>
    </submittedName>
</protein>
<feature type="domain" description="D-apionate lactonase C-terminal" evidence="3">
    <location>
        <begin position="570"/>
        <end position="648"/>
    </location>
</feature>
<dbReference type="OrthoDB" id="931854at2"/>
<name>A0A494X658_9BURK</name>
<dbReference type="EMBL" id="RBZU01000015">
    <property type="protein sequence ID" value="RKP46177.1"/>
    <property type="molecule type" value="Genomic_DNA"/>
</dbReference>
<reference evidence="4 5" key="1">
    <citation type="submission" date="2018-10" db="EMBL/GenBank/DDBJ databases">
        <title>Robbsia sp. DHC34, isolated from soil.</title>
        <authorList>
            <person name="Gao Z.-H."/>
            <person name="Qiu L.-H."/>
        </authorList>
    </citation>
    <scope>NUCLEOTIDE SEQUENCE [LARGE SCALE GENOMIC DNA]</scope>
    <source>
        <strain evidence="4 5">DHC34</strain>
    </source>
</reference>
<evidence type="ECO:0000259" key="3">
    <source>
        <dbReference type="Pfam" id="PF25839"/>
    </source>
</evidence>
<dbReference type="RefSeq" id="WP_121090531.1">
    <property type="nucleotide sequence ID" value="NZ_RBZU01000015.1"/>
</dbReference>
<dbReference type="InterPro" id="IPR058788">
    <property type="entry name" value="ApnL_N"/>
</dbReference>
<feature type="domain" description="D-apionate lactonase N-terminal" evidence="1">
    <location>
        <begin position="6"/>
        <end position="231"/>
    </location>
</feature>
<accession>A0A494X658</accession>